<dbReference type="InterPro" id="IPR029071">
    <property type="entry name" value="Ubiquitin-like_domsf"/>
</dbReference>
<evidence type="ECO:0000313" key="8">
    <source>
        <dbReference type="Proteomes" id="UP000245884"/>
    </source>
</evidence>
<organism evidence="7 8">
    <name type="scientific">Jaminaea rosea</name>
    <dbReference type="NCBI Taxonomy" id="1569628"/>
    <lineage>
        <taxon>Eukaryota</taxon>
        <taxon>Fungi</taxon>
        <taxon>Dikarya</taxon>
        <taxon>Basidiomycota</taxon>
        <taxon>Ustilaginomycotina</taxon>
        <taxon>Exobasidiomycetes</taxon>
        <taxon>Microstromatales</taxon>
        <taxon>Microstromatales incertae sedis</taxon>
        <taxon>Jaminaea</taxon>
    </lineage>
</organism>
<keyword evidence="2" id="KW-0963">Cytoplasm</keyword>
<dbReference type="PANTHER" id="PTHR18916:SF85">
    <property type="entry name" value="TUBULIN-FOLDING COFACTOR B"/>
    <property type="match status" value="1"/>
</dbReference>
<dbReference type="Pfam" id="PF01302">
    <property type="entry name" value="CAP_GLY"/>
    <property type="match status" value="1"/>
</dbReference>
<feature type="domain" description="CAP-Gly" evidence="6">
    <location>
        <begin position="219"/>
        <end position="264"/>
    </location>
</feature>
<dbReference type="RefSeq" id="XP_025363914.1">
    <property type="nucleotide sequence ID" value="XM_025505379.1"/>
</dbReference>
<dbReference type="SUPFAM" id="SSF54236">
    <property type="entry name" value="Ubiquitin-like"/>
    <property type="match status" value="1"/>
</dbReference>
<evidence type="ECO:0000256" key="4">
    <source>
        <dbReference type="ARBA" id="ARBA00025779"/>
    </source>
</evidence>
<protein>
    <recommendedName>
        <fullName evidence="6">CAP-Gly domain-containing protein</fullName>
    </recommendedName>
</protein>
<keyword evidence="3" id="KW-0143">Chaperone</keyword>
<dbReference type="AlphaFoldDB" id="A0A316UVN8"/>
<comment type="similarity">
    <text evidence="4">Belongs to the TBCB family.</text>
</comment>
<evidence type="ECO:0000256" key="5">
    <source>
        <dbReference type="SAM" id="MobiDB-lite"/>
    </source>
</evidence>
<dbReference type="Proteomes" id="UP000245884">
    <property type="component" value="Unassembled WGS sequence"/>
</dbReference>
<dbReference type="Gene3D" id="3.10.20.90">
    <property type="entry name" value="Phosphatidylinositol 3-kinase Catalytic Subunit, Chain A, domain 1"/>
    <property type="match status" value="1"/>
</dbReference>
<name>A0A316UVN8_9BASI</name>
<dbReference type="GO" id="GO:0035371">
    <property type="term" value="C:microtubule plus-end"/>
    <property type="evidence" value="ECO:0007669"/>
    <property type="project" value="TreeGrafter"/>
</dbReference>
<dbReference type="Pfam" id="PF14560">
    <property type="entry name" value="Ubiquitin_2"/>
    <property type="match status" value="1"/>
</dbReference>
<feature type="region of interest" description="Disordered" evidence="5">
    <location>
        <begin position="24"/>
        <end position="53"/>
    </location>
</feature>
<dbReference type="SUPFAM" id="SSF74924">
    <property type="entry name" value="Cap-Gly domain"/>
    <property type="match status" value="1"/>
</dbReference>
<dbReference type="Gene3D" id="2.30.30.190">
    <property type="entry name" value="CAP Gly-rich-like domain"/>
    <property type="match status" value="1"/>
</dbReference>
<dbReference type="PROSITE" id="PS50245">
    <property type="entry name" value="CAP_GLY_2"/>
    <property type="match status" value="1"/>
</dbReference>
<accession>A0A316UVN8</accession>
<dbReference type="GO" id="GO:0005634">
    <property type="term" value="C:nucleus"/>
    <property type="evidence" value="ECO:0007669"/>
    <property type="project" value="TreeGrafter"/>
</dbReference>
<dbReference type="OrthoDB" id="5295208at2759"/>
<proteinExistence type="inferred from homology"/>
<keyword evidence="8" id="KW-1185">Reference proteome</keyword>
<evidence type="ECO:0000259" key="6">
    <source>
        <dbReference type="PROSITE" id="PS50245"/>
    </source>
</evidence>
<comment type="subcellular location">
    <subcellularLocation>
        <location evidence="1">Cytoplasm</location>
    </subcellularLocation>
</comment>
<gene>
    <name evidence="7" type="ORF">BDZ90DRAFT_230193</name>
</gene>
<dbReference type="EMBL" id="KZ819663">
    <property type="protein sequence ID" value="PWN29302.1"/>
    <property type="molecule type" value="Genomic_DNA"/>
</dbReference>
<evidence type="ECO:0000256" key="1">
    <source>
        <dbReference type="ARBA" id="ARBA00004496"/>
    </source>
</evidence>
<dbReference type="GO" id="GO:0005938">
    <property type="term" value="C:cell cortex"/>
    <property type="evidence" value="ECO:0007669"/>
    <property type="project" value="TreeGrafter"/>
</dbReference>
<dbReference type="PANTHER" id="PTHR18916">
    <property type="entry name" value="DYNACTIN 1-RELATED MICROTUBULE-BINDING"/>
    <property type="match status" value="1"/>
</dbReference>
<evidence type="ECO:0000313" key="7">
    <source>
        <dbReference type="EMBL" id="PWN29302.1"/>
    </source>
</evidence>
<dbReference type="GO" id="GO:0031122">
    <property type="term" value="P:cytoplasmic microtubule organization"/>
    <property type="evidence" value="ECO:0007669"/>
    <property type="project" value="TreeGrafter"/>
</dbReference>
<dbReference type="STRING" id="1569628.A0A316UVN8"/>
<dbReference type="InterPro" id="IPR036859">
    <property type="entry name" value="CAP-Gly_dom_sf"/>
</dbReference>
<evidence type="ECO:0000256" key="2">
    <source>
        <dbReference type="ARBA" id="ARBA00022490"/>
    </source>
</evidence>
<sequence length="293" mass="31304">MASSSSSSSTSSDLVTLFVHSPTTHVSSERRLPFNSSLSSLQSGPRGLEGITGLSPSQQRLQLWSTSTASGSSDARLLWDSADSTFGLDRERVTLASLGARDGMGLKVLDALGRMGDIGIEEEELAPEQRFEMTDEEYRARGDTVLAYKQRMKLGRFAPEAATAGESAGATAAAALDLPSLGARCEIQDATPPRRRGTVRYVGPVTFPSATFSASSASTPAQPSAQPWIGVELDEPLGKHDGAIAGPGGQRYFTCAAKHGAFVRVEKVKWGEEYAIRELEDELELTDEEGDEM</sequence>
<dbReference type="InterPro" id="IPR000938">
    <property type="entry name" value="CAP-Gly_domain"/>
</dbReference>
<evidence type="ECO:0000256" key="3">
    <source>
        <dbReference type="ARBA" id="ARBA00023186"/>
    </source>
</evidence>
<reference evidence="7 8" key="1">
    <citation type="journal article" date="2018" name="Mol. Biol. Evol.">
        <title>Broad Genomic Sampling Reveals a Smut Pathogenic Ancestry of the Fungal Clade Ustilaginomycotina.</title>
        <authorList>
            <person name="Kijpornyongpan T."/>
            <person name="Mondo S.J."/>
            <person name="Barry K."/>
            <person name="Sandor L."/>
            <person name="Lee J."/>
            <person name="Lipzen A."/>
            <person name="Pangilinan J."/>
            <person name="LaButti K."/>
            <person name="Hainaut M."/>
            <person name="Henrissat B."/>
            <person name="Grigoriev I.V."/>
            <person name="Spatafora J.W."/>
            <person name="Aime M.C."/>
        </authorList>
    </citation>
    <scope>NUCLEOTIDE SEQUENCE [LARGE SCALE GENOMIC DNA]</scope>
    <source>
        <strain evidence="7 8">MCA 5214</strain>
    </source>
</reference>
<dbReference type="GO" id="GO:0051010">
    <property type="term" value="F:microtubule plus-end binding"/>
    <property type="evidence" value="ECO:0007669"/>
    <property type="project" value="TreeGrafter"/>
</dbReference>
<dbReference type="GeneID" id="37027202"/>
<dbReference type="SMART" id="SM01052">
    <property type="entry name" value="CAP_GLY"/>
    <property type="match status" value="1"/>
</dbReference>
<feature type="compositionally biased region" description="Polar residues" evidence="5">
    <location>
        <begin position="34"/>
        <end position="43"/>
    </location>
</feature>
<dbReference type="InterPro" id="IPR000626">
    <property type="entry name" value="Ubiquitin-like_dom"/>
</dbReference>